<keyword evidence="1" id="KW-0479">Metal-binding</keyword>
<organism evidence="8 9">
    <name type="scientific">Aureobasidium namibiae CBS 147.97</name>
    <dbReference type="NCBI Taxonomy" id="1043004"/>
    <lineage>
        <taxon>Eukaryota</taxon>
        <taxon>Fungi</taxon>
        <taxon>Dikarya</taxon>
        <taxon>Ascomycota</taxon>
        <taxon>Pezizomycotina</taxon>
        <taxon>Dothideomycetes</taxon>
        <taxon>Dothideomycetidae</taxon>
        <taxon>Dothideales</taxon>
        <taxon>Saccotheciaceae</taxon>
        <taxon>Aureobasidium</taxon>
    </lineage>
</organism>
<evidence type="ECO:0000313" key="9">
    <source>
        <dbReference type="Proteomes" id="UP000027730"/>
    </source>
</evidence>
<dbReference type="GeneID" id="25414858"/>
<dbReference type="EMBL" id="KL584705">
    <property type="protein sequence ID" value="KEQ75497.1"/>
    <property type="molecule type" value="Genomic_DNA"/>
</dbReference>
<feature type="region of interest" description="Disordered" evidence="6">
    <location>
        <begin position="276"/>
        <end position="297"/>
    </location>
</feature>
<reference evidence="8 9" key="1">
    <citation type="journal article" date="2014" name="BMC Genomics">
        <title>Genome sequencing of four Aureobasidium pullulans varieties: biotechnological potential, stress tolerance, and description of new species.</title>
        <authorList>
            <person name="Gostin Ar C."/>
            <person name="Ohm R.A."/>
            <person name="Kogej T."/>
            <person name="Sonjak S."/>
            <person name="Turk M."/>
            <person name="Zajc J."/>
            <person name="Zalar P."/>
            <person name="Grube M."/>
            <person name="Sun H."/>
            <person name="Han J."/>
            <person name="Sharma A."/>
            <person name="Chiniquy J."/>
            <person name="Ngan C.Y."/>
            <person name="Lipzen A."/>
            <person name="Barry K."/>
            <person name="Grigoriev I.V."/>
            <person name="Gunde-Cimerman N."/>
        </authorList>
    </citation>
    <scope>NUCLEOTIDE SEQUENCE [LARGE SCALE GENOMIC DNA]</scope>
    <source>
        <strain evidence="8 9">CBS 147.97</strain>
    </source>
</reference>
<feature type="region of interest" description="Disordered" evidence="6">
    <location>
        <begin position="194"/>
        <end position="218"/>
    </location>
</feature>
<dbReference type="GO" id="GO:0000978">
    <property type="term" value="F:RNA polymerase II cis-regulatory region sequence-specific DNA binding"/>
    <property type="evidence" value="ECO:0007669"/>
    <property type="project" value="TreeGrafter"/>
</dbReference>
<evidence type="ECO:0000259" key="7">
    <source>
        <dbReference type="PROSITE" id="PS50157"/>
    </source>
</evidence>
<evidence type="ECO:0000256" key="3">
    <source>
        <dbReference type="ARBA" id="ARBA00022771"/>
    </source>
</evidence>
<keyword evidence="4" id="KW-0862">Zinc</keyword>
<accession>A0A074X0B7</accession>
<evidence type="ECO:0000313" key="8">
    <source>
        <dbReference type="EMBL" id="KEQ75497.1"/>
    </source>
</evidence>
<dbReference type="PANTHER" id="PTHR19818">
    <property type="entry name" value="ZINC FINGER PROTEIN ZIC AND GLI"/>
    <property type="match status" value="1"/>
</dbReference>
<dbReference type="PROSITE" id="PS50157">
    <property type="entry name" value="ZINC_FINGER_C2H2_2"/>
    <property type="match status" value="1"/>
</dbReference>
<dbReference type="GO" id="GO:0008270">
    <property type="term" value="F:zinc ion binding"/>
    <property type="evidence" value="ECO:0007669"/>
    <property type="project" value="UniProtKB-KW"/>
</dbReference>
<keyword evidence="2" id="KW-0677">Repeat</keyword>
<dbReference type="InterPro" id="IPR013087">
    <property type="entry name" value="Znf_C2H2_type"/>
</dbReference>
<dbReference type="AlphaFoldDB" id="A0A074X0B7"/>
<evidence type="ECO:0000256" key="1">
    <source>
        <dbReference type="ARBA" id="ARBA00022723"/>
    </source>
</evidence>
<feature type="compositionally biased region" description="Low complexity" evidence="6">
    <location>
        <begin position="276"/>
        <end position="294"/>
    </location>
</feature>
<evidence type="ECO:0000256" key="4">
    <source>
        <dbReference type="ARBA" id="ARBA00022833"/>
    </source>
</evidence>
<dbReference type="RefSeq" id="XP_013429773.1">
    <property type="nucleotide sequence ID" value="XM_013574319.1"/>
</dbReference>
<dbReference type="SMART" id="SM00355">
    <property type="entry name" value="ZnF_C2H2"/>
    <property type="match status" value="3"/>
</dbReference>
<dbReference type="Proteomes" id="UP000027730">
    <property type="component" value="Unassembled WGS sequence"/>
</dbReference>
<dbReference type="GO" id="GO:0005634">
    <property type="term" value="C:nucleus"/>
    <property type="evidence" value="ECO:0007669"/>
    <property type="project" value="UniProtKB-ARBA"/>
</dbReference>
<dbReference type="GO" id="GO:0010557">
    <property type="term" value="P:positive regulation of macromolecule biosynthetic process"/>
    <property type="evidence" value="ECO:0007669"/>
    <property type="project" value="UniProtKB-ARBA"/>
</dbReference>
<feature type="domain" description="C2H2-type" evidence="7">
    <location>
        <begin position="398"/>
        <end position="428"/>
    </location>
</feature>
<dbReference type="GO" id="GO:0000981">
    <property type="term" value="F:DNA-binding transcription factor activity, RNA polymerase II-specific"/>
    <property type="evidence" value="ECO:0007669"/>
    <property type="project" value="TreeGrafter"/>
</dbReference>
<keyword evidence="9" id="KW-1185">Reference proteome</keyword>
<feature type="region of interest" description="Disordered" evidence="6">
    <location>
        <begin position="491"/>
        <end position="512"/>
    </location>
</feature>
<dbReference type="InterPro" id="IPR050329">
    <property type="entry name" value="GLI_C2H2-zinc-finger"/>
</dbReference>
<dbReference type="Gene3D" id="3.30.160.60">
    <property type="entry name" value="Classic Zinc Finger"/>
    <property type="match status" value="1"/>
</dbReference>
<name>A0A074X0B7_9PEZI</name>
<evidence type="ECO:0000256" key="2">
    <source>
        <dbReference type="ARBA" id="ARBA00022737"/>
    </source>
</evidence>
<dbReference type="PROSITE" id="PS00028">
    <property type="entry name" value="ZINC_FINGER_C2H2_1"/>
    <property type="match status" value="2"/>
</dbReference>
<dbReference type="OrthoDB" id="8117402at2759"/>
<proteinExistence type="predicted"/>
<dbReference type="HOGENOM" id="CLU_031491_2_0_1"/>
<evidence type="ECO:0000256" key="6">
    <source>
        <dbReference type="SAM" id="MobiDB-lite"/>
    </source>
</evidence>
<gene>
    <name evidence="8" type="ORF">M436DRAFT_70983</name>
</gene>
<evidence type="ECO:0000256" key="5">
    <source>
        <dbReference type="PROSITE-ProRule" id="PRU00042"/>
    </source>
</evidence>
<sequence length="536" mass="60086">MAVPLTPLKALKCSYDDCFHSFDTEREMKAHLKDKNRHPYYCGKDPGYERIQRGFVKCDFHGKTWDELVAHKVETMLPWIVGERRFAKPKMLNHIVCEFCGVDFESLAGREMHRKQMHQADQHVVCKGYLIVRDEDGNDHREGCGNIFGRASQLISHIEGGFCAYIKPMALKQDREHKRMVKLILDDPEGFKRNMMGLPDDTIQPMPSESDSTSGGVTVDLLSESDYSQINGQPPLSPQLSSTASQSEVEWSELLSSGVSQLSQSVANLSIDSVDSAHNSASNSELSSDDSTVSESDDTFSLYSNAATTYNDNGEDSDAPAAATRAWSAPNIPQKLFGRSKVKAIANWDAINAAHQRNKEEDDNNNIFVSHFWDPSHTDFKPDFFYCPDSTNDAAPPYRCPFESCKKRFYTPQRVGDHMRESHASQRNLCPVCLKDFHKLSALVAHFEASSSGAKCDIARREGYGTVLFEMTGGLVKAHKTLEEPIYGHKLEPGVGPARPAQKTNTEDVQWRSGKTGVKDYDYRAISPTRVPIWRN</sequence>
<protein>
    <recommendedName>
        <fullName evidence="7">C2H2-type domain-containing protein</fullName>
    </recommendedName>
</protein>
<dbReference type="PANTHER" id="PTHR19818:SF139">
    <property type="entry name" value="PAIR-RULE PROTEIN ODD-PAIRED"/>
    <property type="match status" value="1"/>
</dbReference>
<feature type="compositionally biased region" description="Polar residues" evidence="6">
    <location>
        <begin position="205"/>
        <end position="216"/>
    </location>
</feature>
<keyword evidence="3 5" id="KW-0863">Zinc-finger</keyword>